<comment type="caution">
    <text evidence="4">The sequence shown here is derived from an EMBL/GenBank/DDBJ whole genome shotgun (WGS) entry which is preliminary data.</text>
</comment>
<dbReference type="InterPro" id="IPR000792">
    <property type="entry name" value="Tscrpt_reg_LuxR_C"/>
</dbReference>
<dbReference type="InterPro" id="IPR016032">
    <property type="entry name" value="Sig_transdc_resp-reg_C-effctor"/>
</dbReference>
<gene>
    <name evidence="4" type="ORF">FHX78_114826</name>
</gene>
<evidence type="ECO:0000256" key="1">
    <source>
        <dbReference type="ARBA" id="ARBA00023125"/>
    </source>
</evidence>
<evidence type="ECO:0000259" key="3">
    <source>
        <dbReference type="SMART" id="SM00421"/>
    </source>
</evidence>
<dbReference type="Proteomes" id="UP000316603">
    <property type="component" value="Unassembled WGS sequence"/>
</dbReference>
<evidence type="ECO:0000313" key="5">
    <source>
        <dbReference type="Proteomes" id="UP000316603"/>
    </source>
</evidence>
<dbReference type="SMART" id="SM00421">
    <property type="entry name" value="HTH_LUXR"/>
    <property type="match status" value="2"/>
</dbReference>
<dbReference type="OrthoDB" id="4253806at2"/>
<dbReference type="Gene3D" id="1.10.10.10">
    <property type="entry name" value="Winged helix-like DNA-binding domain superfamily/Winged helix DNA-binding domain"/>
    <property type="match status" value="1"/>
</dbReference>
<dbReference type="GO" id="GO:0006355">
    <property type="term" value="P:regulation of DNA-templated transcription"/>
    <property type="evidence" value="ECO:0007669"/>
    <property type="project" value="InterPro"/>
</dbReference>
<keyword evidence="1" id="KW-0238">DNA-binding</keyword>
<dbReference type="PANTHER" id="PTHR43214:SF42">
    <property type="entry name" value="TRANSCRIPTIONAL REGULATORY PROTEIN DESR"/>
    <property type="match status" value="1"/>
</dbReference>
<dbReference type="AlphaFoldDB" id="A0A561TL12"/>
<reference evidence="4 5" key="1">
    <citation type="submission" date="2019-06" db="EMBL/GenBank/DDBJ databases">
        <title>Sequencing the genomes of 1000 actinobacteria strains.</title>
        <authorList>
            <person name="Klenk H.-P."/>
        </authorList>
    </citation>
    <scope>NUCLEOTIDE SEQUENCE [LARGE SCALE GENOMIC DNA]</scope>
    <source>
        <strain evidence="4 5">DSM 41695</strain>
    </source>
</reference>
<dbReference type="Pfam" id="PF00196">
    <property type="entry name" value="GerE"/>
    <property type="match status" value="1"/>
</dbReference>
<evidence type="ECO:0000313" key="4">
    <source>
        <dbReference type="EMBL" id="TWF87808.1"/>
    </source>
</evidence>
<dbReference type="InterPro" id="IPR039420">
    <property type="entry name" value="WalR-like"/>
</dbReference>
<feature type="region of interest" description="Disordered" evidence="2">
    <location>
        <begin position="1"/>
        <end position="29"/>
    </location>
</feature>
<sequence length="182" mass="19744">MAGSRLTRPAPQKGRTTVSARPTRPPAALPLTPAQLRIAQKVAEGENTHAIASELSITVGTINVQLKHCGQKLGVRGRAAVVHACFVTGQLQRPETTAFPEAFSETEIETWRMVAIGATSQEFADRARISRDSALARVRALRERVKAENDPHLVTLGWSCEVLDESLTEMASGTVLRVPTLR</sequence>
<accession>A0A561TL12</accession>
<dbReference type="PANTHER" id="PTHR43214">
    <property type="entry name" value="TWO-COMPONENT RESPONSE REGULATOR"/>
    <property type="match status" value="1"/>
</dbReference>
<dbReference type="InterPro" id="IPR036388">
    <property type="entry name" value="WH-like_DNA-bd_sf"/>
</dbReference>
<keyword evidence="5" id="KW-1185">Reference proteome</keyword>
<evidence type="ECO:0000256" key="2">
    <source>
        <dbReference type="SAM" id="MobiDB-lite"/>
    </source>
</evidence>
<protein>
    <submittedName>
        <fullName evidence="4">Regulatory LuxR family protein</fullName>
    </submittedName>
</protein>
<feature type="domain" description="HTH luxR-type" evidence="3">
    <location>
        <begin position="100"/>
        <end position="157"/>
    </location>
</feature>
<dbReference type="EMBL" id="VIWV01000001">
    <property type="protein sequence ID" value="TWF87808.1"/>
    <property type="molecule type" value="Genomic_DNA"/>
</dbReference>
<dbReference type="GO" id="GO:0003677">
    <property type="term" value="F:DNA binding"/>
    <property type="evidence" value="ECO:0007669"/>
    <property type="project" value="UniProtKB-KW"/>
</dbReference>
<name>A0A561TL12_9ACTN</name>
<proteinExistence type="predicted"/>
<dbReference type="SUPFAM" id="SSF46894">
    <property type="entry name" value="C-terminal effector domain of the bipartite response regulators"/>
    <property type="match status" value="2"/>
</dbReference>
<feature type="domain" description="HTH luxR-type" evidence="3">
    <location>
        <begin position="28"/>
        <end position="84"/>
    </location>
</feature>
<organism evidence="4 5">
    <name type="scientific">Streptomyces capillispiralis</name>
    <dbReference type="NCBI Taxonomy" id="68182"/>
    <lineage>
        <taxon>Bacteria</taxon>
        <taxon>Bacillati</taxon>
        <taxon>Actinomycetota</taxon>
        <taxon>Actinomycetes</taxon>
        <taxon>Kitasatosporales</taxon>
        <taxon>Streptomycetaceae</taxon>
        <taxon>Streptomyces</taxon>
    </lineage>
</organism>